<name>A0ABT3TKE0_9GAMM</name>
<evidence type="ECO:0000313" key="2">
    <source>
        <dbReference type="Proteomes" id="UP001143362"/>
    </source>
</evidence>
<comment type="caution">
    <text evidence="1">The sequence shown here is derived from an EMBL/GenBank/DDBJ whole genome shotgun (WGS) entry which is preliminary data.</text>
</comment>
<protein>
    <submittedName>
        <fullName evidence="1">Cellulosomal protein</fullName>
    </submittedName>
</protein>
<reference evidence="1" key="1">
    <citation type="submission" date="2019-02" db="EMBL/GenBank/DDBJ databases">
        <authorList>
            <person name="Li S.-H."/>
        </authorList>
    </citation>
    <scope>NUCLEOTIDE SEQUENCE</scope>
    <source>
        <strain evidence="1">IMCC14734</strain>
    </source>
</reference>
<organism evidence="1 2">
    <name type="scientific">Candidatus Litorirhabdus singularis</name>
    <dbReference type="NCBI Taxonomy" id="2518993"/>
    <lineage>
        <taxon>Bacteria</taxon>
        <taxon>Pseudomonadati</taxon>
        <taxon>Pseudomonadota</taxon>
        <taxon>Gammaproteobacteria</taxon>
        <taxon>Cellvibrionales</taxon>
        <taxon>Halieaceae</taxon>
        <taxon>Candidatus Litorirhabdus</taxon>
    </lineage>
</organism>
<accession>A0ABT3TKE0</accession>
<dbReference type="InterPro" id="IPR014867">
    <property type="entry name" value="Spore_coat_CotH_CotH2/3/7"/>
</dbReference>
<dbReference type="Pfam" id="PF08757">
    <property type="entry name" value="CotH"/>
    <property type="match status" value="1"/>
</dbReference>
<sequence>MIFWNNAFAMHIVERSYSYQNPKKNVYVPVKNFCLSVLLSGALLMIASCGGADGGTEVASNADLRTSNIDTSDVLFQQDALLVVDIEMDAADWDILRREGRTLPQVFSGCAKDFEYTHFKASVTVAGQRLEEVDIRKKGFLGSLSATRPSFKLDFDDHVPRRRLEGMEKMTLNNNRQDPGNTHQCIAYSMFRAAGLAAPRCNFARISVNGDDLGIYSHVDSIHDLFLRRNFGSAEGNLYEGQIADFGEFTSANFQAKNNRQDNDRSDIEGVVQALKADDSNLPGLLQQHVNLDHFVDYWAMESIAGHWDSATGNANNHFVYNDPASDQFYYLPWGADAALELDNSLAPGTGPLYRYTTIAARLYQIPQWRERYHERVLALLDVVWDEETLNAEVDRIRDLTGTDESRLVQVRNFLSSHEERVRAAVAGDLEQQERTIVDAATVCAPTRITEISGSFTDGVGFFQYTDIDGNQVTVPGVATAPAEDAAISQLGDGISMTLVGRVEGDLQLVFVSIESGDFGNLEVPFHGLASTLILVGLGGPEGFSVLGFAGEGLIVFSETPELDVPASFEFSAELWLNDGRGFGPLGGGI</sequence>
<keyword evidence="2" id="KW-1185">Reference proteome</keyword>
<evidence type="ECO:0000313" key="1">
    <source>
        <dbReference type="EMBL" id="MCX2982743.1"/>
    </source>
</evidence>
<gene>
    <name evidence="1" type="ORF">EYC98_17915</name>
</gene>
<dbReference type="PANTHER" id="PTHR40050">
    <property type="entry name" value="INNER SPORE COAT PROTEIN H"/>
    <property type="match status" value="1"/>
</dbReference>
<dbReference type="PANTHER" id="PTHR40050:SF1">
    <property type="entry name" value="INNER SPORE COAT PROTEIN H"/>
    <property type="match status" value="1"/>
</dbReference>
<dbReference type="EMBL" id="SHNN01000004">
    <property type="protein sequence ID" value="MCX2982743.1"/>
    <property type="molecule type" value="Genomic_DNA"/>
</dbReference>
<proteinExistence type="predicted"/>
<dbReference type="Proteomes" id="UP001143362">
    <property type="component" value="Unassembled WGS sequence"/>
</dbReference>